<keyword evidence="4 10" id="KW-0812">Transmembrane</keyword>
<evidence type="ECO:0000313" key="12">
    <source>
        <dbReference type="Proteomes" id="UP000008063"/>
    </source>
</evidence>
<dbReference type="InParanoid" id="F8PIZ6"/>
<feature type="transmembrane region" description="Helical" evidence="10">
    <location>
        <begin position="76"/>
        <end position="95"/>
    </location>
</feature>
<keyword evidence="9" id="KW-0807">Transducer</keyword>
<comment type="similarity">
    <text evidence="2">Belongs to the G-protein coupled receptor 4 family.</text>
</comment>
<feature type="transmembrane region" description="Helical" evidence="10">
    <location>
        <begin position="37"/>
        <end position="56"/>
    </location>
</feature>
<protein>
    <submittedName>
        <fullName evidence="11">Uncharacterized protein</fullName>
    </submittedName>
</protein>
<reference evidence="12" key="1">
    <citation type="journal article" date="2011" name="Science">
        <title>The plant cell wall-decomposing machinery underlies the functional diversity of forest fungi.</title>
        <authorList>
            <person name="Eastwood D.C."/>
            <person name="Floudas D."/>
            <person name="Binder M."/>
            <person name="Majcherczyk A."/>
            <person name="Schneider P."/>
            <person name="Aerts A."/>
            <person name="Asiegbu F.O."/>
            <person name="Baker S.E."/>
            <person name="Barry K."/>
            <person name="Bendiksby M."/>
            <person name="Blumentritt M."/>
            <person name="Coutinho P.M."/>
            <person name="Cullen D."/>
            <person name="de Vries R.P."/>
            <person name="Gathman A."/>
            <person name="Goodell B."/>
            <person name="Henrissat B."/>
            <person name="Ihrmark K."/>
            <person name="Kauserud H."/>
            <person name="Kohler A."/>
            <person name="LaButti K."/>
            <person name="Lapidus A."/>
            <person name="Lavin J.L."/>
            <person name="Lee Y.-H."/>
            <person name="Lindquist E."/>
            <person name="Lilly W."/>
            <person name="Lucas S."/>
            <person name="Morin E."/>
            <person name="Murat C."/>
            <person name="Oguiza J.A."/>
            <person name="Park J."/>
            <person name="Pisabarro A.G."/>
            <person name="Riley R."/>
            <person name="Rosling A."/>
            <person name="Salamov A."/>
            <person name="Schmidt O."/>
            <person name="Schmutz J."/>
            <person name="Skrede I."/>
            <person name="Stenlid J."/>
            <person name="Wiebenga A."/>
            <person name="Xie X."/>
            <person name="Kuees U."/>
            <person name="Hibbett D.S."/>
            <person name="Hoffmeister D."/>
            <person name="Hoegberg N."/>
            <person name="Martin F."/>
            <person name="Grigoriev I.V."/>
            <person name="Watkinson S.C."/>
        </authorList>
    </citation>
    <scope>NUCLEOTIDE SEQUENCE [LARGE SCALE GENOMIC DNA]</scope>
    <source>
        <strain evidence="12">strain S7.3</strain>
    </source>
</reference>
<evidence type="ECO:0000256" key="2">
    <source>
        <dbReference type="ARBA" id="ARBA00011085"/>
    </source>
</evidence>
<evidence type="ECO:0000313" key="11">
    <source>
        <dbReference type="EMBL" id="EGO03157.1"/>
    </source>
</evidence>
<organism evidence="12">
    <name type="scientific">Serpula lacrymans var. lacrymans (strain S7.3)</name>
    <name type="common">Dry rot fungus</name>
    <dbReference type="NCBI Taxonomy" id="936435"/>
    <lineage>
        <taxon>Eukaryota</taxon>
        <taxon>Fungi</taxon>
        <taxon>Dikarya</taxon>
        <taxon>Basidiomycota</taxon>
        <taxon>Agaricomycotina</taxon>
        <taxon>Agaricomycetes</taxon>
        <taxon>Agaricomycetidae</taxon>
        <taxon>Boletales</taxon>
        <taxon>Coniophorineae</taxon>
        <taxon>Serpulaceae</taxon>
        <taxon>Serpula</taxon>
    </lineage>
</organism>
<keyword evidence="7 10" id="KW-0472">Membrane</keyword>
<dbReference type="Pfam" id="PF02076">
    <property type="entry name" value="STE3"/>
    <property type="match status" value="1"/>
</dbReference>
<evidence type="ECO:0000256" key="5">
    <source>
        <dbReference type="ARBA" id="ARBA00022989"/>
    </source>
</evidence>
<keyword evidence="3" id="KW-0589">Pheromone response</keyword>
<dbReference type="InterPro" id="IPR001499">
    <property type="entry name" value="GPCR_STE3"/>
</dbReference>
<dbReference type="GO" id="GO:0000750">
    <property type="term" value="P:pheromone-dependent signal transduction involved in conjugation with cellular fusion"/>
    <property type="evidence" value="ECO:0007669"/>
    <property type="project" value="TreeGrafter"/>
</dbReference>
<evidence type="ECO:0000256" key="4">
    <source>
        <dbReference type="ARBA" id="ARBA00022692"/>
    </source>
</evidence>
<name>F8PIZ6_SERL3</name>
<keyword evidence="8" id="KW-0675">Receptor</keyword>
<keyword evidence="6" id="KW-0297">G-protein coupled receptor</keyword>
<comment type="subcellular location">
    <subcellularLocation>
        <location evidence="1">Membrane</location>
        <topology evidence="1">Multi-pass membrane protein</topology>
    </subcellularLocation>
</comment>
<keyword evidence="12" id="KW-1185">Reference proteome</keyword>
<evidence type="ECO:0000256" key="7">
    <source>
        <dbReference type="ARBA" id="ARBA00023136"/>
    </source>
</evidence>
<dbReference type="OMA" id="NITRICI"/>
<feature type="transmembrane region" description="Helical" evidence="10">
    <location>
        <begin position="6"/>
        <end position="25"/>
    </location>
</feature>
<evidence type="ECO:0000256" key="1">
    <source>
        <dbReference type="ARBA" id="ARBA00004141"/>
    </source>
</evidence>
<dbReference type="PANTHER" id="PTHR28097">
    <property type="entry name" value="PHEROMONE A FACTOR RECEPTOR"/>
    <property type="match status" value="1"/>
</dbReference>
<evidence type="ECO:0000256" key="6">
    <source>
        <dbReference type="ARBA" id="ARBA00023040"/>
    </source>
</evidence>
<dbReference type="AlphaFoldDB" id="F8PIZ6"/>
<evidence type="ECO:0000256" key="10">
    <source>
        <dbReference type="SAM" id="Phobius"/>
    </source>
</evidence>
<gene>
    <name evidence="11" type="ORF">SERLA73DRAFT_174599</name>
</gene>
<accession>F8PIZ6</accession>
<dbReference type="GO" id="GO:0004932">
    <property type="term" value="F:mating-type factor pheromone receptor activity"/>
    <property type="evidence" value="ECO:0007669"/>
    <property type="project" value="InterPro"/>
</dbReference>
<dbReference type="PANTHER" id="PTHR28097:SF1">
    <property type="entry name" value="PHEROMONE A FACTOR RECEPTOR"/>
    <property type="match status" value="1"/>
</dbReference>
<feature type="transmembrane region" description="Helical" evidence="10">
    <location>
        <begin position="163"/>
        <end position="185"/>
    </location>
</feature>
<keyword evidence="5 10" id="KW-1133">Transmembrane helix</keyword>
<feature type="transmembrane region" description="Helical" evidence="10">
    <location>
        <begin position="115"/>
        <end position="134"/>
    </location>
</feature>
<dbReference type="Proteomes" id="UP000008063">
    <property type="component" value="Unassembled WGS sequence"/>
</dbReference>
<dbReference type="GO" id="GO:0005886">
    <property type="term" value="C:plasma membrane"/>
    <property type="evidence" value="ECO:0007669"/>
    <property type="project" value="TreeGrafter"/>
</dbReference>
<dbReference type="EMBL" id="GL945475">
    <property type="protein sequence ID" value="EGO03157.1"/>
    <property type="molecule type" value="Genomic_DNA"/>
</dbReference>
<sequence length="209" mass="23317">MSLQATNRAFTVFGFMGFLAGIILLPMHCRARNISICLYIVWTSFLCLIFCVNSIVWNNNVVNWAPVWCDFSSRLITASAVGSQVGLLCIVRHLYRIITMKSTNDSSHEIRRELIVVLCAGISIPLVLSVFQYITEHSRFSILENIGCFPTVPPTQITIPLYLIWPFVFGIVSFLYAGFICTPLFSGRSTTGNSSNITRICILVTTGAF</sequence>
<evidence type="ECO:0000256" key="9">
    <source>
        <dbReference type="ARBA" id="ARBA00023224"/>
    </source>
</evidence>
<proteinExistence type="inferred from homology"/>
<dbReference type="HOGENOM" id="CLU_114235_0_0_1"/>
<evidence type="ECO:0000256" key="8">
    <source>
        <dbReference type="ARBA" id="ARBA00023170"/>
    </source>
</evidence>
<dbReference type="PRINTS" id="PR00899">
    <property type="entry name" value="GPCRSTE3"/>
</dbReference>
<evidence type="ECO:0000256" key="3">
    <source>
        <dbReference type="ARBA" id="ARBA00022507"/>
    </source>
</evidence>